<comment type="subcellular location">
    <subcellularLocation>
        <location evidence="1">Secreted</location>
        <location evidence="1">Extracellular space</location>
        <location evidence="1">Extracellular matrix</location>
    </subcellularLocation>
</comment>
<keyword evidence="3" id="KW-0964">Secreted</keyword>
<gene>
    <name evidence="4" type="ORF">HaLaN_06132</name>
</gene>
<name>A0A699YW93_HAELA</name>
<proteinExistence type="inferred from homology"/>
<keyword evidence="3" id="KW-0272">Extracellular matrix</keyword>
<evidence type="ECO:0008006" key="6">
    <source>
        <dbReference type="Google" id="ProtNLM"/>
    </source>
</evidence>
<evidence type="ECO:0000256" key="2">
    <source>
        <dbReference type="ARBA" id="ARBA00007865"/>
    </source>
</evidence>
<evidence type="ECO:0000313" key="5">
    <source>
        <dbReference type="Proteomes" id="UP000485058"/>
    </source>
</evidence>
<dbReference type="GO" id="GO:0019441">
    <property type="term" value="P:L-tryptophan catabolic process to kynurenine"/>
    <property type="evidence" value="ECO:0007669"/>
    <property type="project" value="InterPro"/>
</dbReference>
<evidence type="ECO:0000256" key="3">
    <source>
        <dbReference type="ARBA" id="ARBA00022530"/>
    </source>
</evidence>
<comment type="caution">
    <text evidence="4">The sequence shown here is derived from an EMBL/GenBank/DDBJ whole genome shotgun (WGS) entry which is preliminary data.</text>
</comment>
<dbReference type="EMBL" id="BLLF01000344">
    <property type="protein sequence ID" value="GFH10759.1"/>
    <property type="molecule type" value="Genomic_DNA"/>
</dbReference>
<dbReference type="Gene3D" id="3.50.30.50">
    <property type="entry name" value="Putative cyclase"/>
    <property type="match status" value="2"/>
</dbReference>
<sequence>MQWLAMDMTKGAFAYDSHFTLGAHVGTHVDSVAHFLPSEYEAGNTIDKVPLAVLVGPSLVLQVPPGVTDISDNTLRKLMYTPAWTPDYAGLTADGAQWLALNTSVELVGIDYLSIGSLADIVGAHLALFNKGIIPVEGLDLTPLQSGRWYHLTCLPLKIQDETL</sequence>
<dbReference type="PANTHER" id="PTHR31118:SF12">
    <property type="entry name" value="CYCLASE-LIKE PROTEIN 2"/>
    <property type="match status" value="1"/>
</dbReference>
<feature type="non-terminal residue" evidence="4">
    <location>
        <position position="1"/>
    </location>
</feature>
<evidence type="ECO:0000256" key="1">
    <source>
        <dbReference type="ARBA" id="ARBA00004498"/>
    </source>
</evidence>
<organism evidence="4 5">
    <name type="scientific">Haematococcus lacustris</name>
    <name type="common">Green alga</name>
    <name type="synonym">Haematococcus pluvialis</name>
    <dbReference type="NCBI Taxonomy" id="44745"/>
    <lineage>
        <taxon>Eukaryota</taxon>
        <taxon>Viridiplantae</taxon>
        <taxon>Chlorophyta</taxon>
        <taxon>core chlorophytes</taxon>
        <taxon>Chlorophyceae</taxon>
        <taxon>CS clade</taxon>
        <taxon>Chlamydomonadales</taxon>
        <taxon>Haematococcaceae</taxon>
        <taxon>Haematococcus</taxon>
    </lineage>
</organism>
<dbReference type="AlphaFoldDB" id="A0A699YW93"/>
<dbReference type="PANTHER" id="PTHR31118">
    <property type="entry name" value="CYCLASE-LIKE PROTEIN 2"/>
    <property type="match status" value="1"/>
</dbReference>
<comment type="similarity">
    <text evidence="2">Belongs to the Cyclase 1 superfamily.</text>
</comment>
<protein>
    <recommendedName>
        <fullName evidence="6">Cyclase</fullName>
    </recommendedName>
</protein>
<dbReference type="Pfam" id="PF04199">
    <property type="entry name" value="Cyclase"/>
    <property type="match status" value="1"/>
</dbReference>
<reference evidence="4 5" key="1">
    <citation type="submission" date="2020-02" db="EMBL/GenBank/DDBJ databases">
        <title>Draft genome sequence of Haematococcus lacustris strain NIES-144.</title>
        <authorList>
            <person name="Morimoto D."/>
            <person name="Nakagawa S."/>
            <person name="Yoshida T."/>
            <person name="Sawayama S."/>
        </authorList>
    </citation>
    <scope>NUCLEOTIDE SEQUENCE [LARGE SCALE GENOMIC DNA]</scope>
    <source>
        <strain evidence="4 5">NIES-144</strain>
    </source>
</reference>
<dbReference type="SUPFAM" id="SSF102198">
    <property type="entry name" value="Putative cyclase"/>
    <property type="match status" value="1"/>
</dbReference>
<dbReference type="InterPro" id="IPR007325">
    <property type="entry name" value="KFase/CYL"/>
</dbReference>
<dbReference type="GO" id="GO:0004061">
    <property type="term" value="F:arylformamidase activity"/>
    <property type="evidence" value="ECO:0007669"/>
    <property type="project" value="InterPro"/>
</dbReference>
<dbReference type="InterPro" id="IPR037175">
    <property type="entry name" value="KFase_sf"/>
</dbReference>
<accession>A0A699YW93</accession>
<evidence type="ECO:0000313" key="4">
    <source>
        <dbReference type="EMBL" id="GFH10759.1"/>
    </source>
</evidence>
<dbReference type="Proteomes" id="UP000485058">
    <property type="component" value="Unassembled WGS sequence"/>
</dbReference>
<keyword evidence="5" id="KW-1185">Reference proteome</keyword>